<name>L8GSC3_ACACF</name>
<feature type="binding site" evidence="7">
    <location>
        <position position="272"/>
    </location>
    <ligand>
        <name>UTP</name>
        <dbReference type="ChEBI" id="CHEBI:46398"/>
    </ligand>
</feature>
<gene>
    <name evidence="8" type="ORF">ACA1_187280</name>
</gene>
<feature type="binding site" evidence="7">
    <location>
        <position position="148"/>
    </location>
    <ligand>
        <name>UTP</name>
        <dbReference type="ChEBI" id="CHEBI:46398"/>
    </ligand>
</feature>
<keyword evidence="3 5" id="KW-0808">Transferase</keyword>
<dbReference type="Gene3D" id="2.160.10.10">
    <property type="entry name" value="Hexapeptide repeat proteins"/>
    <property type="match status" value="1"/>
</dbReference>
<sequence>MATAITMSTPAPVDIANDLAQKLLKDYGLTAPVPKKERDPAVAAVEQAVQKIVASIDASVNPETGKAYTPAEKLNLTKDLTDFTGVVEAFVNQRGKVIDWQRINPPPKDMIVPYAELAPAAKGAYLDKLVVLKLNGGLGTTMGCVGPKSAIEVHSKHTFLDLIVQQITHLNKEYKAKVPLVLMNSFNTHAMTQAILGKYDANEHVTIETFNQSRYPRVLKDSLLPLPEDINGKADEWYPPGHGDVFPALVNSGLVDKFLAEGKEYIFISNADNLGATVDLNILKHMADTESEYVMELTDKTRADVKGGTLIDYEGRPKLLEIAQVPADKVDEFKSIKKFKIFNTNNLWVRLDAIKRLIESRALDAMDVIPNQKAVNGLAVLQLERAAGAAMEYFGRAQGVNVPRSRFLPVKSCSDLFLVQSNIYALADGALVMNPKREFGATPVVKLGEQFAKVAEYKRRFKSIPDMIELDHLTVCGDVTFGAGVKLAGTVIIVANHGDRIDIPDGTVLENKVVSGNLRILDH</sequence>
<keyword evidence="9" id="KW-1185">Reference proteome</keyword>
<feature type="binding site" evidence="7">
    <location>
        <position position="241"/>
    </location>
    <ligand>
        <name>UTP</name>
        <dbReference type="ChEBI" id="CHEBI:46398"/>
    </ligand>
</feature>
<protein>
    <recommendedName>
        <fullName evidence="2 5">UTP--glucose-1-phosphate uridylyltransferase</fullName>
        <ecNumber evidence="2 5">2.7.7.9</ecNumber>
    </recommendedName>
</protein>
<feature type="binding site" evidence="6">
    <location>
        <position position="242"/>
    </location>
    <ligand>
        <name>substrate</name>
    </ligand>
</feature>
<accession>L8GSC3</accession>
<dbReference type="OMA" id="PSQHTED"/>
<evidence type="ECO:0000256" key="4">
    <source>
        <dbReference type="ARBA" id="ARBA00022695"/>
    </source>
</evidence>
<dbReference type="InterPro" id="IPR029044">
    <property type="entry name" value="Nucleotide-diphossugar_trans"/>
</dbReference>
<dbReference type="CDD" id="cd00897">
    <property type="entry name" value="UGPase_euk"/>
    <property type="match status" value="1"/>
</dbReference>
<dbReference type="PANTHER" id="PTHR43511">
    <property type="match status" value="1"/>
</dbReference>
<feature type="binding site" evidence="7">
    <location>
        <position position="212"/>
    </location>
    <ligand>
        <name>UTP</name>
        <dbReference type="ChEBI" id="CHEBI:46398"/>
    </ligand>
</feature>
<dbReference type="AlphaFoldDB" id="L8GSC3"/>
<dbReference type="InterPro" id="IPR016267">
    <property type="entry name" value="UDPGP_trans"/>
</dbReference>
<dbReference type="GO" id="GO:0003983">
    <property type="term" value="F:UTP:glucose-1-phosphate uridylyltransferase activity"/>
    <property type="evidence" value="ECO:0007669"/>
    <property type="project" value="UniProtKB-EC"/>
</dbReference>
<dbReference type="STRING" id="1257118.L8GSC3"/>
<organism evidence="8 9">
    <name type="scientific">Acanthamoeba castellanii (strain ATCC 30010 / Neff)</name>
    <dbReference type="NCBI Taxonomy" id="1257118"/>
    <lineage>
        <taxon>Eukaryota</taxon>
        <taxon>Amoebozoa</taxon>
        <taxon>Discosea</taxon>
        <taxon>Longamoebia</taxon>
        <taxon>Centramoebida</taxon>
        <taxon>Acanthamoebidae</taxon>
        <taxon>Acanthamoeba</taxon>
    </lineage>
</organism>
<dbReference type="KEGG" id="acan:ACA1_187280"/>
<comment type="catalytic activity">
    <reaction evidence="5">
        <text>alpha-D-glucose 1-phosphate + UTP + H(+) = UDP-alpha-D-glucose + diphosphate</text>
        <dbReference type="Rhea" id="RHEA:19889"/>
        <dbReference type="ChEBI" id="CHEBI:15378"/>
        <dbReference type="ChEBI" id="CHEBI:33019"/>
        <dbReference type="ChEBI" id="CHEBI:46398"/>
        <dbReference type="ChEBI" id="CHEBI:58601"/>
        <dbReference type="ChEBI" id="CHEBI:58885"/>
        <dbReference type="EC" id="2.7.7.9"/>
    </reaction>
</comment>
<dbReference type="GeneID" id="14916584"/>
<proteinExistence type="inferred from homology"/>
<dbReference type="FunFam" id="2.160.10.10:FF:000001">
    <property type="entry name" value="UTP--glucose-1-phosphate uridylyltransferase"/>
    <property type="match status" value="1"/>
</dbReference>
<dbReference type="OrthoDB" id="932129at2759"/>
<dbReference type="FunFam" id="3.90.550.10:FF:000002">
    <property type="entry name" value="UTP--glucose-1-phosphate uridylyltransferase"/>
    <property type="match status" value="1"/>
</dbReference>
<reference evidence="8 9" key="1">
    <citation type="journal article" date="2013" name="Genome Biol.">
        <title>Genome of Acanthamoeba castellanii highlights extensive lateral gene transfer and early evolution of tyrosine kinase signaling.</title>
        <authorList>
            <person name="Clarke M."/>
            <person name="Lohan A.J."/>
            <person name="Liu B."/>
            <person name="Lagkouvardos I."/>
            <person name="Roy S."/>
            <person name="Zafar N."/>
            <person name="Bertelli C."/>
            <person name="Schilde C."/>
            <person name="Kianianmomeni A."/>
            <person name="Burglin T.R."/>
            <person name="Frech C."/>
            <person name="Turcotte B."/>
            <person name="Kopec K.O."/>
            <person name="Synnott J.M."/>
            <person name="Choo C."/>
            <person name="Paponov I."/>
            <person name="Finkler A."/>
            <person name="Soon Heng Tan C."/>
            <person name="Hutchins A.P."/>
            <person name="Weinmeier T."/>
            <person name="Rattei T."/>
            <person name="Chu J.S."/>
            <person name="Gimenez G."/>
            <person name="Irimia M."/>
            <person name="Rigden D.J."/>
            <person name="Fitzpatrick D.A."/>
            <person name="Lorenzo-Morales J."/>
            <person name="Bateman A."/>
            <person name="Chiu C.H."/>
            <person name="Tang P."/>
            <person name="Hegemann P."/>
            <person name="Fromm H."/>
            <person name="Raoult D."/>
            <person name="Greub G."/>
            <person name="Miranda-Saavedra D."/>
            <person name="Chen N."/>
            <person name="Nash P."/>
            <person name="Ginger M.L."/>
            <person name="Horn M."/>
            <person name="Schaap P."/>
            <person name="Caler L."/>
            <person name="Loftus B."/>
        </authorList>
    </citation>
    <scope>NUCLEOTIDE SEQUENCE [LARGE SCALE GENOMIC DNA]</scope>
    <source>
        <strain evidence="8 9">Neff</strain>
    </source>
</reference>
<dbReference type="EMBL" id="KB008020">
    <property type="protein sequence ID" value="ELR15842.1"/>
    <property type="molecule type" value="Genomic_DNA"/>
</dbReference>
<dbReference type="SUPFAM" id="SSF53448">
    <property type="entry name" value="Nucleotide-diphospho-sugar transferases"/>
    <property type="match status" value="1"/>
</dbReference>
<dbReference type="Pfam" id="PF01704">
    <property type="entry name" value="UDPGP"/>
    <property type="match status" value="1"/>
</dbReference>
<dbReference type="Gene3D" id="3.90.550.10">
    <property type="entry name" value="Spore Coat Polysaccharide Biosynthesis Protein SpsA, Chain A"/>
    <property type="match status" value="1"/>
</dbReference>
<evidence type="ECO:0000256" key="6">
    <source>
        <dbReference type="PIRSR" id="PIRSR000806-1"/>
    </source>
</evidence>
<evidence type="ECO:0000313" key="8">
    <source>
        <dbReference type="EMBL" id="ELR15842.1"/>
    </source>
</evidence>
<evidence type="ECO:0000313" key="9">
    <source>
        <dbReference type="Proteomes" id="UP000011083"/>
    </source>
</evidence>
<evidence type="ECO:0000256" key="2">
    <source>
        <dbReference type="ARBA" id="ARBA00012415"/>
    </source>
</evidence>
<dbReference type="GO" id="GO:0006011">
    <property type="term" value="P:UDP-alpha-D-glucose metabolic process"/>
    <property type="evidence" value="ECO:0007669"/>
    <property type="project" value="UniProtKB-UniRule"/>
</dbReference>
<evidence type="ECO:0000256" key="7">
    <source>
        <dbReference type="PIRSR" id="PIRSR000806-2"/>
    </source>
</evidence>
<evidence type="ECO:0000256" key="3">
    <source>
        <dbReference type="ARBA" id="ARBA00022679"/>
    </source>
</evidence>
<dbReference type="PIRSF" id="PIRSF000806">
    <property type="entry name" value="UDPGP"/>
    <property type="match status" value="1"/>
</dbReference>
<comment type="similarity">
    <text evidence="1 5">Belongs to the UDPGP type 1 family.</text>
</comment>
<dbReference type="RefSeq" id="XP_004337855.1">
    <property type="nucleotide sequence ID" value="XM_004337807.1"/>
</dbReference>
<dbReference type="EC" id="2.7.7.9" evidence="2 5"/>
<keyword evidence="4 5" id="KW-0548">Nucleotidyltransferase</keyword>
<evidence type="ECO:0000256" key="5">
    <source>
        <dbReference type="PIRNR" id="PIRNR000806"/>
    </source>
</evidence>
<feature type="binding site" evidence="7">
    <location>
        <position position="411"/>
    </location>
    <ligand>
        <name>UTP</name>
        <dbReference type="ChEBI" id="CHEBI:46398"/>
    </ligand>
</feature>
<dbReference type="VEuPathDB" id="AmoebaDB:ACA1_187280"/>
<dbReference type="Proteomes" id="UP000011083">
    <property type="component" value="Unassembled WGS sequence"/>
</dbReference>
<dbReference type="InterPro" id="IPR002618">
    <property type="entry name" value="UDPGP_fam"/>
</dbReference>
<evidence type="ECO:0000256" key="1">
    <source>
        <dbReference type="ARBA" id="ARBA00010401"/>
    </source>
</evidence>